<dbReference type="InterPro" id="IPR036397">
    <property type="entry name" value="RNaseH_sf"/>
</dbReference>
<reference evidence="2 3" key="1">
    <citation type="journal article" date="2018" name="Nat. Biotechnol.">
        <title>A standardized bacterial taxonomy based on genome phylogeny substantially revises the tree of life.</title>
        <authorList>
            <person name="Parks D.H."/>
            <person name="Chuvochina M."/>
            <person name="Waite D.W."/>
            <person name="Rinke C."/>
            <person name="Skarshewski A."/>
            <person name="Chaumeil P.A."/>
            <person name="Hugenholtz P."/>
        </authorList>
    </citation>
    <scope>NUCLEOTIDE SEQUENCE [LARGE SCALE GENOMIC DNA]</scope>
    <source>
        <strain evidence="2">UBA9956</strain>
    </source>
</reference>
<dbReference type="InterPro" id="IPR012337">
    <property type="entry name" value="RNaseH-like_sf"/>
</dbReference>
<organism evidence="2 3">
    <name type="scientific">candidate division WOR-3 bacterium</name>
    <dbReference type="NCBI Taxonomy" id="2052148"/>
    <lineage>
        <taxon>Bacteria</taxon>
        <taxon>Bacteria division WOR-3</taxon>
    </lineage>
</organism>
<dbReference type="GO" id="GO:0015074">
    <property type="term" value="P:DNA integration"/>
    <property type="evidence" value="ECO:0007669"/>
    <property type="project" value="InterPro"/>
</dbReference>
<feature type="domain" description="Integrase catalytic" evidence="1">
    <location>
        <begin position="43"/>
        <end position="212"/>
    </location>
</feature>
<proteinExistence type="predicted"/>
<accession>A0A350HBA4</accession>
<dbReference type="GO" id="GO:0003676">
    <property type="term" value="F:nucleic acid binding"/>
    <property type="evidence" value="ECO:0007669"/>
    <property type="project" value="InterPro"/>
</dbReference>
<sequence length="212" mass="24992">MSKRRERLQRFEETHLGEWGSMTKEQMDMLLSHSQELKEQHVISDYPGNLLCRDTLELGRLKGIGRMFVQVVIDTHGSYGFAKIFTSKTQVETADVLIDKVLPMYNSLGIPVNSILTDNGKEYCGVEGHFYEDLLASLNIEHRRTKVRSPKTNGFVERFNRTLLEEFFVIRMREKWFTSIEELQADLDAWLWYYNFERSHQGYRVRGRTPFQ</sequence>
<dbReference type="Proteomes" id="UP000264062">
    <property type="component" value="Unassembled WGS sequence"/>
</dbReference>
<dbReference type="PANTHER" id="PTHR35004:SF7">
    <property type="entry name" value="INTEGRASE PROTEIN"/>
    <property type="match status" value="1"/>
</dbReference>
<dbReference type="AlphaFoldDB" id="A0A350HBA4"/>
<name>A0A350HBA4_UNCW3</name>
<dbReference type="PROSITE" id="PS50994">
    <property type="entry name" value="INTEGRASE"/>
    <property type="match status" value="1"/>
</dbReference>
<evidence type="ECO:0000259" key="1">
    <source>
        <dbReference type="PROSITE" id="PS50994"/>
    </source>
</evidence>
<dbReference type="SUPFAM" id="SSF53098">
    <property type="entry name" value="Ribonuclease H-like"/>
    <property type="match status" value="1"/>
</dbReference>
<gene>
    <name evidence="2" type="ORF">DCW38_06535</name>
</gene>
<feature type="non-terminal residue" evidence="2">
    <location>
        <position position="212"/>
    </location>
</feature>
<dbReference type="Pfam" id="PF13683">
    <property type="entry name" value="rve_3"/>
    <property type="match status" value="1"/>
</dbReference>
<dbReference type="InterPro" id="IPR001584">
    <property type="entry name" value="Integrase_cat-core"/>
</dbReference>
<dbReference type="Gene3D" id="3.30.420.10">
    <property type="entry name" value="Ribonuclease H-like superfamily/Ribonuclease H"/>
    <property type="match status" value="1"/>
</dbReference>
<evidence type="ECO:0000313" key="2">
    <source>
        <dbReference type="EMBL" id="HAV92820.1"/>
    </source>
</evidence>
<evidence type="ECO:0000313" key="3">
    <source>
        <dbReference type="Proteomes" id="UP000264062"/>
    </source>
</evidence>
<dbReference type="PANTHER" id="PTHR35004">
    <property type="entry name" value="TRANSPOSASE RV3428C-RELATED"/>
    <property type="match status" value="1"/>
</dbReference>
<protein>
    <submittedName>
        <fullName evidence="2">IS481 family transposase</fullName>
    </submittedName>
</protein>
<dbReference type="EMBL" id="DMZY01000190">
    <property type="protein sequence ID" value="HAV92820.1"/>
    <property type="molecule type" value="Genomic_DNA"/>
</dbReference>
<comment type="caution">
    <text evidence="2">The sequence shown here is derived from an EMBL/GenBank/DDBJ whole genome shotgun (WGS) entry which is preliminary data.</text>
</comment>